<evidence type="ECO:0000313" key="2">
    <source>
        <dbReference type="EMBL" id="CAL0307595.1"/>
    </source>
</evidence>
<dbReference type="EMBL" id="CAXHTB010000006">
    <property type="protein sequence ID" value="CAL0307595.1"/>
    <property type="molecule type" value="Genomic_DNA"/>
</dbReference>
<feature type="region of interest" description="Disordered" evidence="1">
    <location>
        <begin position="100"/>
        <end position="132"/>
    </location>
</feature>
<feature type="compositionally biased region" description="Low complexity" evidence="1">
    <location>
        <begin position="115"/>
        <end position="125"/>
    </location>
</feature>
<accession>A0AAV1WE64</accession>
<keyword evidence="3" id="KW-1185">Reference proteome</keyword>
<dbReference type="AlphaFoldDB" id="A0AAV1WE64"/>
<reference evidence="2 3" key="1">
    <citation type="submission" date="2024-03" db="EMBL/GenBank/DDBJ databases">
        <authorList>
            <person name="Martinez-Hernandez J."/>
        </authorList>
    </citation>
    <scope>NUCLEOTIDE SEQUENCE [LARGE SCALE GENOMIC DNA]</scope>
</reference>
<evidence type="ECO:0000256" key="1">
    <source>
        <dbReference type="SAM" id="MobiDB-lite"/>
    </source>
</evidence>
<name>A0AAV1WE64_LUPLU</name>
<protein>
    <submittedName>
        <fullName evidence="2">Uncharacterized protein</fullName>
    </submittedName>
</protein>
<sequence>MLSSTMEGPWNLLAPLEVKPLKEIMKQQKGETKMAPMLQETPTFDEEEKGFYEQLHQETHAFSVAMATIVDDAFHPPLEHVEGQSNMLLLLQESCSLFQENEVHQPEEEREDQEQQYQETQGSSSDMDDYDDFYQPLEHVKDQSDVVLQESSFDDFGEEGRVQKQKEQEKEMEKFILPTRLLSFLEFDNSFLTPWRWIPDQ</sequence>
<organism evidence="2 3">
    <name type="scientific">Lupinus luteus</name>
    <name type="common">European yellow lupine</name>
    <dbReference type="NCBI Taxonomy" id="3873"/>
    <lineage>
        <taxon>Eukaryota</taxon>
        <taxon>Viridiplantae</taxon>
        <taxon>Streptophyta</taxon>
        <taxon>Embryophyta</taxon>
        <taxon>Tracheophyta</taxon>
        <taxon>Spermatophyta</taxon>
        <taxon>Magnoliopsida</taxon>
        <taxon>eudicotyledons</taxon>
        <taxon>Gunneridae</taxon>
        <taxon>Pentapetalae</taxon>
        <taxon>rosids</taxon>
        <taxon>fabids</taxon>
        <taxon>Fabales</taxon>
        <taxon>Fabaceae</taxon>
        <taxon>Papilionoideae</taxon>
        <taxon>50 kb inversion clade</taxon>
        <taxon>genistoids sensu lato</taxon>
        <taxon>core genistoids</taxon>
        <taxon>Genisteae</taxon>
        <taxon>Lupinus</taxon>
    </lineage>
</organism>
<proteinExistence type="predicted"/>
<dbReference type="Proteomes" id="UP001497480">
    <property type="component" value="Unassembled WGS sequence"/>
</dbReference>
<gene>
    <name evidence="2" type="ORF">LLUT_LOCUS8655</name>
</gene>
<evidence type="ECO:0000313" key="3">
    <source>
        <dbReference type="Proteomes" id="UP001497480"/>
    </source>
</evidence>
<comment type="caution">
    <text evidence="2">The sequence shown here is derived from an EMBL/GenBank/DDBJ whole genome shotgun (WGS) entry which is preliminary data.</text>
</comment>